<gene>
    <name evidence="1" type="ORF">NS115_13945</name>
</gene>
<evidence type="ECO:0000313" key="1">
    <source>
        <dbReference type="EMBL" id="KTS81898.1"/>
    </source>
</evidence>
<organism evidence="1 2">
    <name type="scientific">Paenibacillus jamilae</name>
    <dbReference type="NCBI Taxonomy" id="114136"/>
    <lineage>
        <taxon>Bacteria</taxon>
        <taxon>Bacillati</taxon>
        <taxon>Bacillota</taxon>
        <taxon>Bacilli</taxon>
        <taxon>Bacillales</taxon>
        <taxon>Paenibacillaceae</taxon>
        <taxon>Paenibacillus</taxon>
    </lineage>
</organism>
<comment type="caution">
    <text evidence="1">The sequence shown here is derived from an EMBL/GenBank/DDBJ whole genome shotgun (WGS) entry which is preliminary data.</text>
</comment>
<dbReference type="Proteomes" id="UP000074866">
    <property type="component" value="Unassembled WGS sequence"/>
</dbReference>
<protein>
    <submittedName>
        <fullName evidence="1">Peptidylprolyl isomerase</fullName>
    </submittedName>
</protein>
<name>A0ACC4ZTW2_9BACL</name>
<accession>A0ACC4ZTW2</accession>
<evidence type="ECO:0000313" key="2">
    <source>
        <dbReference type="Proteomes" id="UP000074866"/>
    </source>
</evidence>
<dbReference type="EMBL" id="LDRX01000059">
    <property type="protein sequence ID" value="KTS81898.1"/>
    <property type="molecule type" value="Genomic_DNA"/>
</dbReference>
<sequence>MMKRFFPVSVFLIFSLVLSVQASATKHPYSYTINVQVNGVPINFGTNSDSPPYIENGTNTAFVPLRFVSENLGGRVRDWDKTLQQVTIESKNGTVIKLAIGSKIAYVNDEEKMMLAAPQIPTTRVQVPLRVVSEVLGAKVDTQKIGETLNVNITTSN</sequence>
<reference evidence="1 2" key="1">
    <citation type="journal article" date="2016" name="Front. Microbiol.">
        <title>Genomic Resource of Rice Seed Associated Bacteria.</title>
        <authorList>
            <person name="Midha S."/>
            <person name="Bansal K."/>
            <person name="Sharma S."/>
            <person name="Kumar N."/>
            <person name="Patil P.P."/>
            <person name="Chaudhry V."/>
            <person name="Patil P.B."/>
        </authorList>
    </citation>
    <scope>NUCLEOTIDE SEQUENCE [LARGE SCALE GENOMIC DNA]</scope>
    <source>
        <strain evidence="1 2">NS115</strain>
    </source>
</reference>
<keyword evidence="1" id="KW-0413">Isomerase</keyword>
<keyword evidence="2" id="KW-1185">Reference proteome</keyword>
<proteinExistence type="predicted"/>